<dbReference type="EMBL" id="JNFF01000047">
    <property type="protein sequence ID" value="KEQ30257.1"/>
    <property type="molecule type" value="Genomic_DNA"/>
</dbReference>
<gene>
    <name evidence="1" type="ORF">N180_17815</name>
</gene>
<comment type="caution">
    <text evidence="1">The sequence shown here is derived from an EMBL/GenBank/DDBJ whole genome shotgun (WGS) entry which is preliminary data.</text>
</comment>
<sequence>MLMLIHRQSTANKESNLFMSSEFKSINLTSIQFTQRFHQITVNIYIFLIITKLTDRKLYQTG</sequence>
<organism evidence="1 2">
    <name type="scientific">Pedobacter antarcticus 4BY</name>
    <dbReference type="NCBI Taxonomy" id="1358423"/>
    <lineage>
        <taxon>Bacteria</taxon>
        <taxon>Pseudomonadati</taxon>
        <taxon>Bacteroidota</taxon>
        <taxon>Sphingobacteriia</taxon>
        <taxon>Sphingobacteriales</taxon>
        <taxon>Sphingobacteriaceae</taxon>
        <taxon>Pedobacter</taxon>
    </lineage>
</organism>
<protein>
    <submittedName>
        <fullName evidence="1">Uncharacterized protein</fullName>
    </submittedName>
</protein>
<dbReference type="AlphaFoldDB" id="A0A081PHT4"/>
<accession>A0A081PHT4</accession>
<proteinExistence type="predicted"/>
<dbReference type="Proteomes" id="UP000028007">
    <property type="component" value="Unassembled WGS sequence"/>
</dbReference>
<evidence type="ECO:0000313" key="1">
    <source>
        <dbReference type="EMBL" id="KEQ30257.1"/>
    </source>
</evidence>
<keyword evidence="2" id="KW-1185">Reference proteome</keyword>
<name>A0A081PHT4_9SPHI</name>
<reference evidence="1 2" key="1">
    <citation type="journal article" date="1992" name="Int. J. Syst. Bacteriol.">
        <title>Sphingobacterium antarcticus sp. nov. a Psychrotrophic Bacterium from the Soils of Schirmacher Oasis, Antarctica.</title>
        <authorList>
            <person name="Shivaji S."/>
            <person name="Ray M.K."/>
            <person name="Rao N.S."/>
            <person name="Saiserr L."/>
            <person name="Jagannadham M.V."/>
            <person name="Kumar G.S."/>
            <person name="Reddy G."/>
            <person name="Bhargava P.M."/>
        </authorList>
    </citation>
    <scope>NUCLEOTIDE SEQUENCE [LARGE SCALE GENOMIC DNA]</scope>
    <source>
        <strain evidence="1 2">4BY</strain>
    </source>
</reference>
<evidence type="ECO:0000313" key="2">
    <source>
        <dbReference type="Proteomes" id="UP000028007"/>
    </source>
</evidence>